<dbReference type="STRING" id="502025.Hoch_4257"/>
<name>D0LM48_HALO1</name>
<sequence>MSPPPLTTPDQRYIVVRGRLWRKSNPALPEDERARQVQALMRARRDVAAAKRAADADAERAARQRVHAAKLALGERGPVWWHDDAPDYTRKLAVNTPYRAWYQAQTEHDPRAD</sequence>
<evidence type="ECO:0000313" key="2">
    <source>
        <dbReference type="Proteomes" id="UP000001880"/>
    </source>
</evidence>
<dbReference type="EMBL" id="CP001804">
    <property type="protein sequence ID" value="ACY16754.1"/>
    <property type="molecule type" value="Genomic_DNA"/>
</dbReference>
<reference evidence="1 2" key="1">
    <citation type="journal article" date="2010" name="Stand. Genomic Sci.">
        <title>Complete genome sequence of Haliangium ochraceum type strain (SMP-2).</title>
        <authorList>
            <consortium name="US DOE Joint Genome Institute (JGI-PGF)"/>
            <person name="Ivanova N."/>
            <person name="Daum C."/>
            <person name="Lang E."/>
            <person name="Abt B."/>
            <person name="Kopitz M."/>
            <person name="Saunders E."/>
            <person name="Lapidus A."/>
            <person name="Lucas S."/>
            <person name="Glavina Del Rio T."/>
            <person name="Nolan M."/>
            <person name="Tice H."/>
            <person name="Copeland A."/>
            <person name="Cheng J.F."/>
            <person name="Chen F."/>
            <person name="Bruce D."/>
            <person name="Goodwin L."/>
            <person name="Pitluck S."/>
            <person name="Mavromatis K."/>
            <person name="Pati A."/>
            <person name="Mikhailova N."/>
            <person name="Chen A."/>
            <person name="Palaniappan K."/>
            <person name="Land M."/>
            <person name="Hauser L."/>
            <person name="Chang Y.J."/>
            <person name="Jeffries C.D."/>
            <person name="Detter J.C."/>
            <person name="Brettin T."/>
            <person name="Rohde M."/>
            <person name="Goker M."/>
            <person name="Bristow J."/>
            <person name="Markowitz V."/>
            <person name="Eisen J.A."/>
            <person name="Hugenholtz P."/>
            <person name="Kyrpides N.C."/>
            <person name="Klenk H.P."/>
        </authorList>
    </citation>
    <scope>NUCLEOTIDE SEQUENCE [LARGE SCALE GENOMIC DNA]</scope>
    <source>
        <strain evidence="2">DSM 14365 / CIP 107738 / JCM 11303 / AJ 13395 / SMP-2</strain>
    </source>
</reference>
<evidence type="ECO:0000313" key="1">
    <source>
        <dbReference type="EMBL" id="ACY16754.1"/>
    </source>
</evidence>
<gene>
    <name evidence="1" type="ordered locus">Hoch_4257</name>
</gene>
<keyword evidence="2" id="KW-1185">Reference proteome</keyword>
<dbReference type="KEGG" id="hoh:Hoch_4257"/>
<organism evidence="1 2">
    <name type="scientific">Haliangium ochraceum (strain DSM 14365 / JCM 11303 / SMP-2)</name>
    <dbReference type="NCBI Taxonomy" id="502025"/>
    <lineage>
        <taxon>Bacteria</taxon>
        <taxon>Pseudomonadati</taxon>
        <taxon>Myxococcota</taxon>
        <taxon>Polyangia</taxon>
        <taxon>Haliangiales</taxon>
        <taxon>Kofleriaceae</taxon>
        <taxon>Haliangium</taxon>
    </lineage>
</organism>
<dbReference type="AlphaFoldDB" id="D0LM48"/>
<proteinExistence type="predicted"/>
<dbReference type="RefSeq" id="WP_012829352.1">
    <property type="nucleotide sequence ID" value="NC_013440.1"/>
</dbReference>
<dbReference type="OrthoDB" id="34459at2"/>
<dbReference type="eggNOG" id="ENOG5032RVW">
    <property type="taxonomic scope" value="Bacteria"/>
</dbReference>
<dbReference type="Proteomes" id="UP000001880">
    <property type="component" value="Chromosome"/>
</dbReference>
<dbReference type="HOGENOM" id="CLU_160611_1_0_7"/>
<protein>
    <submittedName>
        <fullName evidence="1">Uncharacterized protein</fullName>
    </submittedName>
</protein>
<accession>D0LM48</accession>